<organism evidence="2 3">
    <name type="scientific">Amycolatopsis speibonae</name>
    <dbReference type="NCBI Taxonomy" id="1450224"/>
    <lineage>
        <taxon>Bacteria</taxon>
        <taxon>Bacillati</taxon>
        <taxon>Actinomycetota</taxon>
        <taxon>Actinomycetes</taxon>
        <taxon>Pseudonocardiales</taxon>
        <taxon>Pseudonocardiaceae</taxon>
        <taxon>Amycolatopsis</taxon>
    </lineage>
</organism>
<name>A0ABV7PG30_9PSEU</name>
<evidence type="ECO:0000313" key="3">
    <source>
        <dbReference type="Proteomes" id="UP001595645"/>
    </source>
</evidence>
<reference evidence="3" key="1">
    <citation type="journal article" date="2019" name="Int. J. Syst. Evol. Microbiol.">
        <title>The Global Catalogue of Microorganisms (GCM) 10K type strain sequencing project: providing services to taxonomists for standard genome sequencing and annotation.</title>
        <authorList>
            <consortium name="The Broad Institute Genomics Platform"/>
            <consortium name="The Broad Institute Genome Sequencing Center for Infectious Disease"/>
            <person name="Wu L."/>
            <person name="Ma J."/>
        </authorList>
    </citation>
    <scope>NUCLEOTIDE SEQUENCE [LARGE SCALE GENOMIC DNA]</scope>
    <source>
        <strain evidence="3">CGMCC 4.7676</strain>
    </source>
</reference>
<evidence type="ECO:0000256" key="1">
    <source>
        <dbReference type="SAM" id="MobiDB-lite"/>
    </source>
</evidence>
<feature type="region of interest" description="Disordered" evidence="1">
    <location>
        <begin position="82"/>
        <end position="103"/>
    </location>
</feature>
<dbReference type="Proteomes" id="UP001595645">
    <property type="component" value="Unassembled WGS sequence"/>
</dbReference>
<gene>
    <name evidence="2" type="ORF">ACFOSH_44370</name>
</gene>
<comment type="caution">
    <text evidence="2">The sequence shown here is derived from an EMBL/GenBank/DDBJ whole genome shotgun (WGS) entry which is preliminary data.</text>
</comment>
<keyword evidence="3" id="KW-1185">Reference proteome</keyword>
<dbReference type="RefSeq" id="WP_378247905.1">
    <property type="nucleotide sequence ID" value="NZ_JBHRWK010000163.1"/>
</dbReference>
<dbReference type="EMBL" id="JBHRWK010000163">
    <property type="protein sequence ID" value="MFC3456496.1"/>
    <property type="molecule type" value="Genomic_DNA"/>
</dbReference>
<evidence type="ECO:0000313" key="2">
    <source>
        <dbReference type="EMBL" id="MFC3456496.1"/>
    </source>
</evidence>
<sequence length="184" mass="20551">MGFSERARRVRDQRLAHGRRVAALCSCVSRYHPIGHRATLSFLEELAGPYQRHEKALLRALGALEASRAAWRAEVTDYENARAKEKRLGRRSPSGDGPPPGRMGGHWYATIPNLPERAALHALKLWERDHGPDFADDETRSLVRECIAASGKLTGERLDFFLARRTGDARWPMTLVASAVNTSP</sequence>
<proteinExistence type="predicted"/>
<protein>
    <submittedName>
        <fullName evidence="2">Uncharacterized protein</fullName>
    </submittedName>
</protein>
<accession>A0ABV7PG30</accession>